<dbReference type="SUPFAM" id="SSF55729">
    <property type="entry name" value="Acyl-CoA N-acyltransferases (Nat)"/>
    <property type="match status" value="1"/>
</dbReference>
<name>A0A6N9T920_9HYPH</name>
<dbReference type="GO" id="GO:0016747">
    <property type="term" value="F:acyltransferase activity, transferring groups other than amino-acyl groups"/>
    <property type="evidence" value="ECO:0007669"/>
    <property type="project" value="InterPro"/>
</dbReference>
<organism evidence="2 3">
    <name type="scientific">Jiella pacifica</name>
    <dbReference type="NCBI Taxonomy" id="2696469"/>
    <lineage>
        <taxon>Bacteria</taxon>
        <taxon>Pseudomonadati</taxon>
        <taxon>Pseudomonadota</taxon>
        <taxon>Alphaproteobacteria</taxon>
        <taxon>Hyphomicrobiales</taxon>
        <taxon>Aurantimonadaceae</taxon>
        <taxon>Jiella</taxon>
    </lineage>
</organism>
<comment type="caution">
    <text evidence="2">The sequence shown here is derived from an EMBL/GenBank/DDBJ whole genome shotgun (WGS) entry which is preliminary data.</text>
</comment>
<dbReference type="PROSITE" id="PS51186">
    <property type="entry name" value="GNAT"/>
    <property type="match status" value="1"/>
</dbReference>
<dbReference type="NCBIfam" id="TIGR04045">
    <property type="entry name" value="MSMEG_0567_GNAT"/>
    <property type="match status" value="1"/>
</dbReference>
<proteinExistence type="predicted"/>
<dbReference type="InterPro" id="IPR000182">
    <property type="entry name" value="GNAT_dom"/>
</dbReference>
<dbReference type="Proteomes" id="UP000469011">
    <property type="component" value="Unassembled WGS sequence"/>
</dbReference>
<protein>
    <submittedName>
        <fullName evidence="2">GNAT family N-acetyltransferase</fullName>
    </submittedName>
</protein>
<keyword evidence="2" id="KW-0808">Transferase</keyword>
<sequence length="209" mass="22847">MNAFDPAVFHCPGFFIKAAGAPFEKAGAAALRRRVFVEEQKIFRDHDRDAIDEVATCLVALSTYAHEADEVVGTVRIHEAEPGLWWGSRLAVDSRFRNVGRLGQQLIRLAVSTANGRGCQRFLAHVQMQNVPLFQKLAWAVEGEVVIHGVPHALMQADLASYPPFADPESGWLSLTRTGKGRSIPVSLPACHEVPALLPPLDQVHRGAA</sequence>
<evidence type="ECO:0000313" key="3">
    <source>
        <dbReference type="Proteomes" id="UP000469011"/>
    </source>
</evidence>
<dbReference type="InterPro" id="IPR024035">
    <property type="entry name" value="MSMEG_0567_GNAT"/>
</dbReference>
<keyword evidence="3" id="KW-1185">Reference proteome</keyword>
<dbReference type="RefSeq" id="WP_163463659.1">
    <property type="nucleotide sequence ID" value="NZ_JAAAMG010000010.1"/>
</dbReference>
<dbReference type="Gene3D" id="3.40.630.30">
    <property type="match status" value="1"/>
</dbReference>
<dbReference type="InterPro" id="IPR016181">
    <property type="entry name" value="Acyl_CoA_acyltransferase"/>
</dbReference>
<evidence type="ECO:0000313" key="2">
    <source>
        <dbReference type="EMBL" id="NDW05398.1"/>
    </source>
</evidence>
<dbReference type="Pfam" id="PF00583">
    <property type="entry name" value="Acetyltransf_1"/>
    <property type="match status" value="1"/>
</dbReference>
<gene>
    <name evidence="2" type="ORF">GTK09_13280</name>
</gene>
<evidence type="ECO:0000259" key="1">
    <source>
        <dbReference type="PROSITE" id="PS51186"/>
    </source>
</evidence>
<dbReference type="EMBL" id="JAAAMG010000010">
    <property type="protein sequence ID" value="NDW05398.1"/>
    <property type="molecule type" value="Genomic_DNA"/>
</dbReference>
<dbReference type="CDD" id="cd04301">
    <property type="entry name" value="NAT_SF"/>
    <property type="match status" value="1"/>
</dbReference>
<feature type="domain" description="N-acetyltransferase" evidence="1">
    <location>
        <begin position="14"/>
        <end position="160"/>
    </location>
</feature>
<accession>A0A6N9T920</accession>
<dbReference type="AlphaFoldDB" id="A0A6N9T920"/>
<reference evidence="2 3" key="1">
    <citation type="submission" date="2020-01" db="EMBL/GenBank/DDBJ databases">
        <title>Jiella pacifica sp. nov.</title>
        <authorList>
            <person name="Xue Z."/>
            <person name="Zhu S."/>
            <person name="Chen J."/>
            <person name="Yang J."/>
        </authorList>
    </citation>
    <scope>NUCLEOTIDE SEQUENCE [LARGE SCALE GENOMIC DNA]</scope>
    <source>
        <strain evidence="2 3">40Bstr34</strain>
    </source>
</reference>